<organism evidence="1 2">
    <name type="scientific">Streptomyces zagrosensis</name>
    <dbReference type="NCBI Taxonomy" id="1042984"/>
    <lineage>
        <taxon>Bacteria</taxon>
        <taxon>Bacillati</taxon>
        <taxon>Actinomycetota</taxon>
        <taxon>Actinomycetes</taxon>
        <taxon>Kitasatosporales</taxon>
        <taxon>Streptomycetaceae</taxon>
        <taxon>Streptomyces</taxon>
    </lineage>
</organism>
<comment type="caution">
    <text evidence="1">The sequence shown here is derived from an EMBL/GenBank/DDBJ whole genome shotgun (WGS) entry which is preliminary data.</text>
</comment>
<evidence type="ECO:0008006" key="3">
    <source>
        <dbReference type="Google" id="ProtNLM"/>
    </source>
</evidence>
<proteinExistence type="predicted"/>
<dbReference type="Proteomes" id="UP000588098">
    <property type="component" value="Unassembled WGS sequence"/>
</dbReference>
<dbReference type="EMBL" id="JACHJL010000005">
    <property type="protein sequence ID" value="MBB5935360.1"/>
    <property type="molecule type" value="Genomic_DNA"/>
</dbReference>
<keyword evidence="2" id="KW-1185">Reference proteome</keyword>
<evidence type="ECO:0000313" key="2">
    <source>
        <dbReference type="Proteomes" id="UP000588098"/>
    </source>
</evidence>
<protein>
    <recommendedName>
        <fullName evidence="3">Transposase</fullName>
    </recommendedName>
</protein>
<evidence type="ECO:0000313" key="1">
    <source>
        <dbReference type="EMBL" id="MBB5935360.1"/>
    </source>
</evidence>
<accession>A0A7W9Q844</accession>
<dbReference type="AlphaFoldDB" id="A0A7W9Q844"/>
<gene>
    <name evidence="1" type="ORF">FHS42_002422</name>
</gene>
<name>A0A7W9Q844_9ACTN</name>
<dbReference type="RefSeq" id="WP_184571778.1">
    <property type="nucleotide sequence ID" value="NZ_JACHJL010000005.1"/>
</dbReference>
<sequence length="54" mass="5822">MTNNLDTLLTALYMGIDDAIGAIRWLGRPPQLTDSELVCVAVAQALLGFTSKSR</sequence>
<reference evidence="1 2" key="1">
    <citation type="submission" date="2020-08" db="EMBL/GenBank/DDBJ databases">
        <title>Genomic Encyclopedia of Type Strains, Phase III (KMG-III): the genomes of soil and plant-associated and newly described type strains.</title>
        <authorList>
            <person name="Whitman W."/>
        </authorList>
    </citation>
    <scope>NUCLEOTIDE SEQUENCE [LARGE SCALE GENOMIC DNA]</scope>
    <source>
        <strain evidence="1 2">CECT 8305</strain>
    </source>
</reference>